<evidence type="ECO:0000313" key="3">
    <source>
        <dbReference type="Proteomes" id="UP001271007"/>
    </source>
</evidence>
<evidence type="ECO:0000256" key="1">
    <source>
        <dbReference type="SAM" id="MobiDB-lite"/>
    </source>
</evidence>
<sequence length="257" mass="28805">MDEPLPPPGLPPEHEDDDSGERGIVLQSLYSGRITLRLAAERLASLSLEGDDLGAGLLDTWSVIHWDAEHSAAYHQILSELLATIASLPPARDDEGNQLTINNNRIWVSLLSEGSERQEIITIFVNLNKFEATLMRTHHPTFASFDFWAIVVMREALESLEFNLEIQLPEALIPAAVAWVSILGPEMYSWDYEFPYGVNLSDRGRGGPLWNGQHGFCKERWTLWKQRFTELSSSSELSEDLRKLAAEGATKMGEAET</sequence>
<dbReference type="Pfam" id="PF12311">
    <property type="entry name" value="DUF3632"/>
    <property type="match status" value="1"/>
</dbReference>
<comment type="caution">
    <text evidence="2">The sequence shown here is derived from an EMBL/GenBank/DDBJ whole genome shotgun (WGS) entry which is preliminary data.</text>
</comment>
<dbReference type="EMBL" id="JAWDJX010000080">
    <property type="protein sequence ID" value="KAK3046774.1"/>
    <property type="molecule type" value="Genomic_DNA"/>
</dbReference>
<dbReference type="Proteomes" id="UP001271007">
    <property type="component" value="Unassembled WGS sequence"/>
</dbReference>
<reference evidence="2" key="1">
    <citation type="submission" date="2023-04" db="EMBL/GenBank/DDBJ databases">
        <title>Black Yeasts Isolated from many extreme environments.</title>
        <authorList>
            <person name="Coleine C."/>
            <person name="Stajich J.E."/>
            <person name="Selbmann L."/>
        </authorList>
    </citation>
    <scope>NUCLEOTIDE SEQUENCE</scope>
    <source>
        <strain evidence="2">CCFEE 5312</strain>
    </source>
</reference>
<accession>A0AAJ0G7D3</accession>
<gene>
    <name evidence="2" type="ORF">LTR09_011755</name>
</gene>
<proteinExistence type="predicted"/>
<dbReference type="InterPro" id="IPR022085">
    <property type="entry name" value="OpdG"/>
</dbReference>
<evidence type="ECO:0000313" key="2">
    <source>
        <dbReference type="EMBL" id="KAK3046774.1"/>
    </source>
</evidence>
<feature type="compositionally biased region" description="Pro residues" evidence="1">
    <location>
        <begin position="1"/>
        <end position="11"/>
    </location>
</feature>
<dbReference type="PANTHER" id="PTHR38797">
    <property type="entry name" value="NUCLEAR PORE COMPLEX PROTEIN NUP85-RELATED"/>
    <property type="match status" value="1"/>
</dbReference>
<name>A0AAJ0G7D3_9PEZI</name>
<protein>
    <submittedName>
        <fullName evidence="2">Uncharacterized protein</fullName>
    </submittedName>
</protein>
<dbReference type="PANTHER" id="PTHR38797:SF4">
    <property type="entry name" value="NUCLEAR PORE COMPLEX PROTEIN NUP85"/>
    <property type="match status" value="1"/>
</dbReference>
<organism evidence="2 3">
    <name type="scientific">Extremus antarcticus</name>
    <dbReference type="NCBI Taxonomy" id="702011"/>
    <lineage>
        <taxon>Eukaryota</taxon>
        <taxon>Fungi</taxon>
        <taxon>Dikarya</taxon>
        <taxon>Ascomycota</taxon>
        <taxon>Pezizomycotina</taxon>
        <taxon>Dothideomycetes</taxon>
        <taxon>Dothideomycetidae</taxon>
        <taxon>Mycosphaerellales</taxon>
        <taxon>Extremaceae</taxon>
        <taxon>Extremus</taxon>
    </lineage>
</organism>
<feature type="region of interest" description="Disordered" evidence="1">
    <location>
        <begin position="1"/>
        <end position="21"/>
    </location>
</feature>
<dbReference type="InterPro" id="IPR053204">
    <property type="entry name" value="Oxopyrrolidines_Biosynth-assoc"/>
</dbReference>
<keyword evidence="3" id="KW-1185">Reference proteome</keyword>
<dbReference type="AlphaFoldDB" id="A0AAJ0G7D3"/>